<evidence type="ECO:0000313" key="1">
    <source>
        <dbReference type="EMBL" id="AIA56757.1"/>
    </source>
</evidence>
<geneLocation type="plasmid" evidence="2">
    <name>megaPlasmid mpAca1.1</name>
</geneLocation>
<keyword evidence="1" id="KW-0560">Oxidoreductase</keyword>
<dbReference type="Gene3D" id="3.30.2270.10">
    <property type="entry name" value="Folate-binding superfamily"/>
    <property type="match status" value="1"/>
</dbReference>
<sequence length="85" mass="9810">MKMLPCPICGTRNLAEFLYYGVRRSMPDPTQCSDAEWARHLFFRQGAAGVKEEWWCHLPCNEWFAIRRDTATDEILGSARMGDPT</sequence>
<name>A0A060A3Z7_ACICK</name>
<organism evidence="1 2">
    <name type="scientific">Acidithiobacillus caldus (strain ATCC 51756 / DSM 8584 / KU)</name>
    <dbReference type="NCBI Taxonomy" id="637389"/>
    <lineage>
        <taxon>Bacteria</taxon>
        <taxon>Pseudomonadati</taxon>
        <taxon>Pseudomonadota</taxon>
        <taxon>Acidithiobacillia</taxon>
        <taxon>Acidithiobacillales</taxon>
        <taxon>Acidithiobacillaceae</taxon>
        <taxon>Acidithiobacillus</taxon>
    </lineage>
</organism>
<accession>A0A060A3Z7</accession>
<dbReference type="KEGG" id="acz:Acaty_m0184"/>
<dbReference type="GO" id="GO:0046653">
    <property type="term" value="P:tetrahydrofolate metabolic process"/>
    <property type="evidence" value="ECO:0007669"/>
    <property type="project" value="InterPro"/>
</dbReference>
<dbReference type="Proteomes" id="UP000005522">
    <property type="component" value="Plasmid megap mpAca1.1"/>
</dbReference>
<dbReference type="AlphaFoldDB" id="A0A060A3Z7"/>
<evidence type="ECO:0000313" key="2">
    <source>
        <dbReference type="Proteomes" id="UP000005522"/>
    </source>
</evidence>
<dbReference type="GO" id="GO:0008115">
    <property type="term" value="F:sarcosine oxidase activity"/>
    <property type="evidence" value="ECO:0007669"/>
    <property type="project" value="UniProtKB-EC"/>
</dbReference>
<dbReference type="HOGENOM" id="CLU_156359_2_0_6"/>
<dbReference type="EMBL" id="CP005987">
    <property type="protein sequence ID" value="AIA56757.1"/>
    <property type="molecule type" value="Genomic_DNA"/>
</dbReference>
<proteinExistence type="predicted"/>
<dbReference type="InterPro" id="IPR038561">
    <property type="entry name" value="SoxD_sf"/>
</dbReference>
<dbReference type="RefSeq" id="WP_040131407.1">
    <property type="nucleotide sequence ID" value="NZ_CP005987.1"/>
</dbReference>
<dbReference type="EC" id="1.5.3.1" evidence="1"/>
<dbReference type="InterPro" id="IPR006279">
    <property type="entry name" value="SoxD"/>
</dbReference>
<dbReference type="eggNOG" id="COG4311">
    <property type="taxonomic scope" value="Bacteria"/>
</dbReference>
<protein>
    <submittedName>
        <fullName evidence="1">Sarcosine oxidase delta subunit</fullName>
        <ecNumber evidence="1">1.5.3.1</ecNumber>
    </submittedName>
</protein>
<dbReference type="Pfam" id="PF04267">
    <property type="entry name" value="SoxD"/>
    <property type="match status" value="1"/>
</dbReference>
<keyword evidence="1" id="KW-0614">Plasmid</keyword>
<gene>
    <name evidence="1" type="ORF">Acaty_m0184</name>
</gene>
<reference evidence="1 2" key="1">
    <citation type="journal article" date="2009" name="J. Bacteriol.">
        <title>Draft genome sequence of the extremely acidophilic bacterium Acidithiobacillus caldus ATCC 51756 reveals metabolic versatility in the genus Acidithiobacillus.</title>
        <authorList>
            <person name="Valdes J."/>
            <person name="Quatrini R."/>
            <person name="Hallberg K."/>
            <person name="Dopson M."/>
            <person name="Valenzuela P.D."/>
            <person name="Holmes D.S."/>
        </authorList>
    </citation>
    <scope>NUCLEOTIDE SEQUENCE [LARGE SCALE GENOMIC DNA]</scope>
    <source>
        <strain evidence="2">ATCC 51756 / DSM 8584 / KU</strain>
        <plasmid evidence="2">megaPlasmid mpAca1.1</plasmid>
    </source>
</reference>